<accession>A0ABM6CFT5</accession>
<dbReference type="RefSeq" id="WP_150129138.1">
    <property type="nucleotide sequence ID" value="NZ_CP013569.1"/>
</dbReference>
<dbReference type="Proteomes" id="UP000078551">
    <property type="component" value="Plasmid pRphaN771a"/>
</dbReference>
<evidence type="ECO:0000313" key="2">
    <source>
        <dbReference type="Proteomes" id="UP000078551"/>
    </source>
</evidence>
<organism evidence="1 2">
    <name type="scientific">Rhizobium phaseoli</name>
    <dbReference type="NCBI Taxonomy" id="396"/>
    <lineage>
        <taxon>Bacteria</taxon>
        <taxon>Pseudomonadati</taxon>
        <taxon>Pseudomonadota</taxon>
        <taxon>Alphaproteobacteria</taxon>
        <taxon>Hyphomicrobiales</taxon>
        <taxon>Rhizobiaceae</taxon>
        <taxon>Rhizobium/Agrobacterium group</taxon>
        <taxon>Rhizobium</taxon>
    </lineage>
</organism>
<geneLocation type="plasmid" evidence="1 2">
    <name>pRphaN771a</name>
</geneLocation>
<dbReference type="EMBL" id="CP013569">
    <property type="protein sequence ID" value="ANL87129.1"/>
    <property type="molecule type" value="Genomic_DNA"/>
</dbReference>
<proteinExistence type="predicted"/>
<keyword evidence="1" id="KW-0614">Plasmid</keyword>
<sequence length="196" mass="22229">MHYFNGLDRNHHAVRNMTAARIAEQMDTAEERLIGCGVPTERRVGALAFWTAPILPEEGQGHAVVVTIRRFEDSPESMVAGDNWKVVSITGKIGFHDPESERLIINLPYADLKAMRQAGGSCDGFEPYEEEICFDAHGERYRRNGCKRILKGILDINELVDTWEPYFPEEIKELAEAQHARDGDLRRYPKPVLVHG</sequence>
<gene>
    <name evidence="1" type="ORF">AMC81_PA00108</name>
</gene>
<evidence type="ECO:0000313" key="1">
    <source>
        <dbReference type="EMBL" id="ANL87129.1"/>
    </source>
</evidence>
<name>A0ABM6CFT5_9HYPH</name>
<keyword evidence="2" id="KW-1185">Reference proteome</keyword>
<protein>
    <submittedName>
        <fullName evidence="1">Uncharacterized protein</fullName>
    </submittedName>
</protein>
<reference evidence="1 2" key="1">
    <citation type="submission" date="2015-11" db="EMBL/GenBank/DDBJ databases">
        <title>The limits of bacterial species coexistence and the symbiotic plasmid transference in sympatric Rhizobium populations.</title>
        <authorList>
            <person name="Perez-Carrascal O.M."/>
            <person name="VanInsberghe D."/>
            <person name="Juarez S."/>
            <person name="Polz M.F."/>
            <person name="Vinuesa P."/>
            <person name="Gonzalez V."/>
        </authorList>
    </citation>
    <scope>NUCLEOTIDE SEQUENCE [LARGE SCALE GENOMIC DNA]</scope>
    <source>
        <strain evidence="1 2">N771</strain>
        <plasmid evidence="1 2">pRphaN771a</plasmid>
    </source>
</reference>